<dbReference type="InterPro" id="IPR036396">
    <property type="entry name" value="Cyt_P450_sf"/>
</dbReference>
<dbReference type="PRINTS" id="PR00385">
    <property type="entry name" value="P450"/>
</dbReference>
<evidence type="ECO:0000256" key="6">
    <source>
        <dbReference type="PIRSR" id="PIRSR602401-1"/>
    </source>
</evidence>
<proteinExistence type="inferred from homology"/>
<dbReference type="PANTHER" id="PTHR24305:SF166">
    <property type="entry name" value="CYTOCHROME P450 12A4, MITOCHONDRIAL-RELATED"/>
    <property type="match status" value="1"/>
</dbReference>
<dbReference type="Gene3D" id="1.10.630.10">
    <property type="entry name" value="Cytochrome P450"/>
    <property type="match status" value="1"/>
</dbReference>
<dbReference type="Proteomes" id="UP001172681">
    <property type="component" value="Unassembled WGS sequence"/>
</dbReference>
<keyword evidence="3 6" id="KW-0479">Metal-binding</keyword>
<dbReference type="PRINTS" id="PR00463">
    <property type="entry name" value="EP450I"/>
</dbReference>
<dbReference type="Pfam" id="PF00067">
    <property type="entry name" value="p450"/>
    <property type="match status" value="1"/>
</dbReference>
<dbReference type="InterPro" id="IPR001128">
    <property type="entry name" value="Cyt_P450"/>
</dbReference>
<dbReference type="PANTHER" id="PTHR24305">
    <property type="entry name" value="CYTOCHROME P450"/>
    <property type="match status" value="1"/>
</dbReference>
<keyword evidence="5 6" id="KW-0408">Iron</keyword>
<dbReference type="GO" id="GO:0016705">
    <property type="term" value="F:oxidoreductase activity, acting on paired donors, with incorporation or reduction of molecular oxygen"/>
    <property type="evidence" value="ECO:0007669"/>
    <property type="project" value="InterPro"/>
</dbReference>
<keyword evidence="7" id="KW-0503">Monooxygenase</keyword>
<evidence type="ECO:0000313" key="9">
    <source>
        <dbReference type="Proteomes" id="UP001172681"/>
    </source>
</evidence>
<dbReference type="GO" id="GO:0005506">
    <property type="term" value="F:iron ion binding"/>
    <property type="evidence" value="ECO:0007669"/>
    <property type="project" value="InterPro"/>
</dbReference>
<evidence type="ECO:0000256" key="5">
    <source>
        <dbReference type="ARBA" id="ARBA00023004"/>
    </source>
</evidence>
<dbReference type="GO" id="GO:0020037">
    <property type="term" value="F:heme binding"/>
    <property type="evidence" value="ECO:0007669"/>
    <property type="project" value="InterPro"/>
</dbReference>
<keyword evidence="6 7" id="KW-0349">Heme</keyword>
<name>A0AA38YFJ6_9EURO</name>
<keyword evidence="9" id="KW-1185">Reference proteome</keyword>
<evidence type="ECO:0000256" key="3">
    <source>
        <dbReference type="ARBA" id="ARBA00022723"/>
    </source>
</evidence>
<evidence type="ECO:0000256" key="7">
    <source>
        <dbReference type="RuleBase" id="RU000461"/>
    </source>
</evidence>
<dbReference type="InterPro" id="IPR017972">
    <property type="entry name" value="Cyt_P450_CS"/>
</dbReference>
<dbReference type="AlphaFoldDB" id="A0AA38YFJ6"/>
<keyword evidence="4 7" id="KW-0560">Oxidoreductase</keyword>
<accession>A0AA38YFJ6</accession>
<evidence type="ECO:0000256" key="4">
    <source>
        <dbReference type="ARBA" id="ARBA00023002"/>
    </source>
</evidence>
<dbReference type="CDD" id="cd11059">
    <property type="entry name" value="CYP_fungal"/>
    <property type="match status" value="1"/>
</dbReference>
<dbReference type="InterPro" id="IPR002401">
    <property type="entry name" value="Cyt_P450_E_grp-I"/>
</dbReference>
<evidence type="ECO:0008006" key="10">
    <source>
        <dbReference type="Google" id="ProtNLM"/>
    </source>
</evidence>
<feature type="binding site" description="axial binding residue" evidence="6">
    <location>
        <position position="441"/>
    </location>
    <ligand>
        <name>heme</name>
        <dbReference type="ChEBI" id="CHEBI:30413"/>
    </ligand>
    <ligandPart>
        <name>Fe</name>
        <dbReference type="ChEBI" id="CHEBI:18248"/>
    </ligandPart>
</feature>
<comment type="cofactor">
    <cofactor evidence="1 6">
        <name>heme</name>
        <dbReference type="ChEBI" id="CHEBI:30413"/>
    </cofactor>
</comment>
<reference evidence="8" key="1">
    <citation type="submission" date="2022-10" db="EMBL/GenBank/DDBJ databases">
        <title>Culturing micro-colonial fungi from biological soil crusts in the Mojave desert and describing Neophaeococcomyces mojavensis, and introducing the new genera and species Taxawa tesnikishii.</title>
        <authorList>
            <person name="Kurbessoian T."/>
            <person name="Stajich J.E."/>
        </authorList>
    </citation>
    <scope>NUCLEOTIDE SEQUENCE</scope>
    <source>
        <strain evidence="8">TK_35</strain>
    </source>
</reference>
<evidence type="ECO:0000256" key="1">
    <source>
        <dbReference type="ARBA" id="ARBA00001971"/>
    </source>
</evidence>
<dbReference type="EMBL" id="JAPDRN010000001">
    <property type="protein sequence ID" value="KAJ9647612.1"/>
    <property type="molecule type" value="Genomic_DNA"/>
</dbReference>
<gene>
    <name evidence="8" type="ORF">H2204_000242</name>
</gene>
<evidence type="ECO:0000313" key="8">
    <source>
        <dbReference type="EMBL" id="KAJ9647612.1"/>
    </source>
</evidence>
<dbReference type="SUPFAM" id="SSF48264">
    <property type="entry name" value="Cytochrome P450"/>
    <property type="match status" value="1"/>
</dbReference>
<evidence type="ECO:0000256" key="2">
    <source>
        <dbReference type="ARBA" id="ARBA00010617"/>
    </source>
</evidence>
<dbReference type="GO" id="GO:0004497">
    <property type="term" value="F:monooxygenase activity"/>
    <property type="evidence" value="ECO:0007669"/>
    <property type="project" value="UniProtKB-KW"/>
</dbReference>
<sequence>MAVISPILDNPLRALGVLIAAYLIYSVGKYTYRLWFHPLAGYPGPLLARVSSFWATSHARKLRRAHAIQEAHEQYGTVVRVSPNELSFSSPAALKDIYGHGQGLPKADFYKAGKFTTEDSVFSVRDRGQHAGRRSLMAKTYSQGSIWGYAPLMSEKIVQALDQLAIRSQGGTQAVNVYPWFHFLALDVVFHFTLNHESGTLRTGEEHPIIRELEAFQAAFAWTALLPPIRSIGRFLPWATVREPFTLLHNWIEFCVEIVRRERGNDKRAAVMTSLTEKPDTWLRRKLTDVEVAEELLAIMFAGSGTSANTIVFLIWSVVRDKDIYNKLKAELRGVAPDPKDVPDITAANKFPYTNAVIMEALRRFPTIPGSQPRIAIDDDLVVDGHKIPRGTVVGVQNYSIHRDPGIFPDPERFIPDRWLGSDTSKQRAAFNGFGTGPRACIGRNLAMMELQLVVPSFFRRFDVGMAPSTTDADMVMTDGFSGGPAGKSLNLYLEESR</sequence>
<comment type="caution">
    <text evidence="8">The sequence shown here is derived from an EMBL/GenBank/DDBJ whole genome shotgun (WGS) entry which is preliminary data.</text>
</comment>
<organism evidence="8 9">
    <name type="scientific">Knufia peltigerae</name>
    <dbReference type="NCBI Taxonomy" id="1002370"/>
    <lineage>
        <taxon>Eukaryota</taxon>
        <taxon>Fungi</taxon>
        <taxon>Dikarya</taxon>
        <taxon>Ascomycota</taxon>
        <taxon>Pezizomycotina</taxon>
        <taxon>Eurotiomycetes</taxon>
        <taxon>Chaetothyriomycetidae</taxon>
        <taxon>Chaetothyriales</taxon>
        <taxon>Trichomeriaceae</taxon>
        <taxon>Knufia</taxon>
    </lineage>
</organism>
<protein>
    <recommendedName>
        <fullName evidence="10">Cytochrome P450</fullName>
    </recommendedName>
</protein>
<comment type="similarity">
    <text evidence="2 7">Belongs to the cytochrome P450 family.</text>
</comment>
<dbReference type="InterPro" id="IPR050121">
    <property type="entry name" value="Cytochrome_P450_monoxygenase"/>
</dbReference>
<dbReference type="PROSITE" id="PS00086">
    <property type="entry name" value="CYTOCHROME_P450"/>
    <property type="match status" value="1"/>
</dbReference>